<accession>A0ABW7SH93</accession>
<evidence type="ECO:0000313" key="4">
    <source>
        <dbReference type="Proteomes" id="UP001611075"/>
    </source>
</evidence>
<dbReference type="Proteomes" id="UP001611075">
    <property type="component" value="Unassembled WGS sequence"/>
</dbReference>
<evidence type="ECO:0000259" key="2">
    <source>
        <dbReference type="Pfam" id="PF03795"/>
    </source>
</evidence>
<gene>
    <name evidence="3" type="ORF">ACH4OY_10255</name>
</gene>
<protein>
    <submittedName>
        <fullName evidence="3">YciI family protein</fullName>
    </submittedName>
</protein>
<dbReference type="PANTHER" id="PTHR33606">
    <property type="entry name" value="PROTEIN YCII"/>
    <property type="match status" value="1"/>
</dbReference>
<comment type="caution">
    <text evidence="3">The sequence shown here is derived from an EMBL/GenBank/DDBJ whole genome shotgun (WGS) entry which is preliminary data.</text>
</comment>
<dbReference type="InterPro" id="IPR011008">
    <property type="entry name" value="Dimeric_a/b-barrel"/>
</dbReference>
<evidence type="ECO:0000313" key="3">
    <source>
        <dbReference type="EMBL" id="MFI0793068.1"/>
    </source>
</evidence>
<evidence type="ECO:0000256" key="1">
    <source>
        <dbReference type="ARBA" id="ARBA00007689"/>
    </source>
</evidence>
<dbReference type="PANTHER" id="PTHR33606:SF3">
    <property type="entry name" value="PROTEIN YCII"/>
    <property type="match status" value="1"/>
</dbReference>
<sequence length="183" mass="20299">MEFFCYHRDRRGSAALRSELLQEHWSYMDRYAAQMIARGPTFAADGATVTGSVHILDLPDSAAARAFAFDEPNYQAGAYRDVLLRRWRNTLGRTMWDFPGGRTDGNRYLVLGLGAGQAADLDVRPDRDDLIAYGPLLSDDGASWLGTAALLRAEDADEARAVLTPDRYADIEVHNWAFGGRPS</sequence>
<organism evidence="3 4">
    <name type="scientific">Micromonospora rubida</name>
    <dbReference type="NCBI Taxonomy" id="2697657"/>
    <lineage>
        <taxon>Bacteria</taxon>
        <taxon>Bacillati</taxon>
        <taxon>Actinomycetota</taxon>
        <taxon>Actinomycetes</taxon>
        <taxon>Micromonosporales</taxon>
        <taxon>Micromonosporaceae</taxon>
        <taxon>Micromonospora</taxon>
    </lineage>
</organism>
<feature type="domain" description="YCII-related" evidence="2">
    <location>
        <begin position="1"/>
        <end position="88"/>
    </location>
</feature>
<dbReference type="Pfam" id="PF03795">
    <property type="entry name" value="YCII"/>
    <property type="match status" value="1"/>
</dbReference>
<comment type="similarity">
    <text evidence="1">Belongs to the YciI family.</text>
</comment>
<dbReference type="RefSeq" id="WP_396678183.1">
    <property type="nucleotide sequence ID" value="NZ_JBIRPU010000005.1"/>
</dbReference>
<dbReference type="InterPro" id="IPR051807">
    <property type="entry name" value="Sec-metab_biosynth-assoc"/>
</dbReference>
<name>A0ABW7SH93_9ACTN</name>
<dbReference type="SUPFAM" id="SSF54909">
    <property type="entry name" value="Dimeric alpha+beta barrel"/>
    <property type="match status" value="1"/>
</dbReference>
<keyword evidence="4" id="KW-1185">Reference proteome</keyword>
<reference evidence="3 4" key="1">
    <citation type="submission" date="2024-10" db="EMBL/GenBank/DDBJ databases">
        <title>The Natural Products Discovery Center: Release of the First 8490 Sequenced Strains for Exploring Actinobacteria Biosynthetic Diversity.</title>
        <authorList>
            <person name="Kalkreuter E."/>
            <person name="Kautsar S.A."/>
            <person name="Yang D."/>
            <person name="Bader C.D."/>
            <person name="Teijaro C.N."/>
            <person name="Fluegel L."/>
            <person name="Davis C.M."/>
            <person name="Simpson J.R."/>
            <person name="Lauterbach L."/>
            <person name="Steele A.D."/>
            <person name="Gui C."/>
            <person name="Meng S."/>
            <person name="Li G."/>
            <person name="Viehrig K."/>
            <person name="Ye F."/>
            <person name="Su P."/>
            <person name="Kiefer A.F."/>
            <person name="Nichols A."/>
            <person name="Cepeda A.J."/>
            <person name="Yan W."/>
            <person name="Fan B."/>
            <person name="Jiang Y."/>
            <person name="Adhikari A."/>
            <person name="Zheng C.-J."/>
            <person name="Schuster L."/>
            <person name="Cowan T.M."/>
            <person name="Smanski M.J."/>
            <person name="Chevrette M.G."/>
            <person name="De Carvalho L.P.S."/>
            <person name="Shen B."/>
        </authorList>
    </citation>
    <scope>NUCLEOTIDE SEQUENCE [LARGE SCALE GENOMIC DNA]</scope>
    <source>
        <strain evidence="3 4">NPDC021253</strain>
    </source>
</reference>
<proteinExistence type="inferred from homology"/>
<dbReference type="InterPro" id="IPR005545">
    <property type="entry name" value="YCII"/>
</dbReference>
<dbReference type="Gene3D" id="3.30.70.1060">
    <property type="entry name" value="Dimeric alpha+beta barrel"/>
    <property type="match status" value="1"/>
</dbReference>
<dbReference type="EMBL" id="JBIRPU010000005">
    <property type="protein sequence ID" value="MFI0793068.1"/>
    <property type="molecule type" value="Genomic_DNA"/>
</dbReference>